<comment type="caution">
    <text evidence="1">The sequence shown here is derived from an EMBL/GenBank/DDBJ whole genome shotgun (WGS) entry which is preliminary data.</text>
</comment>
<protein>
    <submittedName>
        <fullName evidence="1">Uncharacterized protein</fullName>
    </submittedName>
</protein>
<accession>A0A8S1JSX0</accession>
<dbReference type="AlphaFoldDB" id="A0A8S1JSX0"/>
<dbReference type="OrthoDB" id="302612at2759"/>
<dbReference type="Proteomes" id="UP000692954">
    <property type="component" value="Unassembled WGS sequence"/>
</dbReference>
<keyword evidence="2" id="KW-1185">Reference proteome</keyword>
<gene>
    <name evidence="1" type="ORF">PSON_ATCC_30995.1.T0010268</name>
</gene>
<dbReference type="EMBL" id="CAJJDN010000001">
    <property type="protein sequence ID" value="CAD8045754.1"/>
    <property type="molecule type" value="Genomic_DNA"/>
</dbReference>
<sequence length="162" mass="19001">MKKDQDVNVIDQTETIFYLNPQSKSQIIKHQSNGIITELNYYQGMQTILKKKIILQSKLMNINVQLDIMTEISNLINNNETNLKMCFIDSQEQQSDQQMLFQLIYAITICYGHQIREKEIDEAIVEISNQINLICQDTYVKGDFNLKQKIVQLFERYSELLA</sequence>
<proteinExistence type="predicted"/>
<reference evidence="1" key="1">
    <citation type="submission" date="2021-01" db="EMBL/GenBank/DDBJ databases">
        <authorList>
            <consortium name="Genoscope - CEA"/>
            <person name="William W."/>
        </authorList>
    </citation>
    <scope>NUCLEOTIDE SEQUENCE</scope>
</reference>
<evidence type="ECO:0000313" key="1">
    <source>
        <dbReference type="EMBL" id="CAD8045754.1"/>
    </source>
</evidence>
<organism evidence="1 2">
    <name type="scientific">Paramecium sonneborni</name>
    <dbReference type="NCBI Taxonomy" id="65129"/>
    <lineage>
        <taxon>Eukaryota</taxon>
        <taxon>Sar</taxon>
        <taxon>Alveolata</taxon>
        <taxon>Ciliophora</taxon>
        <taxon>Intramacronucleata</taxon>
        <taxon>Oligohymenophorea</taxon>
        <taxon>Peniculida</taxon>
        <taxon>Parameciidae</taxon>
        <taxon>Paramecium</taxon>
    </lineage>
</organism>
<evidence type="ECO:0000313" key="2">
    <source>
        <dbReference type="Proteomes" id="UP000692954"/>
    </source>
</evidence>
<name>A0A8S1JSX0_9CILI</name>